<dbReference type="Proteomes" id="UP000011518">
    <property type="component" value="Unassembled WGS sequence"/>
</dbReference>
<evidence type="ECO:0000313" key="2">
    <source>
        <dbReference type="Proteomes" id="UP000011518"/>
    </source>
</evidence>
<gene>
    <name evidence="1" type="ORF">TREES_T100011691</name>
</gene>
<reference evidence="2" key="2">
    <citation type="journal article" date="2013" name="Nat. Commun.">
        <title>Genome of the Chinese tree shrew.</title>
        <authorList>
            <person name="Fan Y."/>
            <person name="Huang Z.Y."/>
            <person name="Cao C.C."/>
            <person name="Chen C.S."/>
            <person name="Chen Y.X."/>
            <person name="Fan D.D."/>
            <person name="He J."/>
            <person name="Hou H.L."/>
            <person name="Hu L."/>
            <person name="Hu X.T."/>
            <person name="Jiang X.T."/>
            <person name="Lai R."/>
            <person name="Lang Y.S."/>
            <person name="Liang B."/>
            <person name="Liao S.G."/>
            <person name="Mu D."/>
            <person name="Ma Y.Y."/>
            <person name="Niu Y.Y."/>
            <person name="Sun X.Q."/>
            <person name="Xia J.Q."/>
            <person name="Xiao J."/>
            <person name="Xiong Z.Q."/>
            <person name="Xu L."/>
            <person name="Yang L."/>
            <person name="Zhang Y."/>
            <person name="Zhao W."/>
            <person name="Zhao X.D."/>
            <person name="Zheng Y.T."/>
            <person name="Zhou J.M."/>
            <person name="Zhu Y.B."/>
            <person name="Zhang G.J."/>
            <person name="Wang J."/>
            <person name="Yao Y.G."/>
        </authorList>
    </citation>
    <scope>NUCLEOTIDE SEQUENCE [LARGE SCALE GENOMIC DNA]</scope>
</reference>
<dbReference type="AlphaFoldDB" id="L9L1C0"/>
<accession>L9L1C0</accession>
<organism evidence="1 2">
    <name type="scientific">Tupaia chinensis</name>
    <name type="common">Chinese tree shrew</name>
    <name type="synonym">Tupaia belangeri chinensis</name>
    <dbReference type="NCBI Taxonomy" id="246437"/>
    <lineage>
        <taxon>Eukaryota</taxon>
        <taxon>Metazoa</taxon>
        <taxon>Chordata</taxon>
        <taxon>Craniata</taxon>
        <taxon>Vertebrata</taxon>
        <taxon>Euteleostomi</taxon>
        <taxon>Mammalia</taxon>
        <taxon>Eutheria</taxon>
        <taxon>Euarchontoglires</taxon>
        <taxon>Scandentia</taxon>
        <taxon>Tupaiidae</taxon>
        <taxon>Tupaia</taxon>
    </lineage>
</organism>
<dbReference type="EMBL" id="KB320558">
    <property type="protein sequence ID" value="ELW68763.1"/>
    <property type="molecule type" value="Genomic_DNA"/>
</dbReference>
<dbReference type="InParanoid" id="L9L1C0"/>
<sequence length="254" mass="28036">MVRNLFPCLYTHAHALKPKLQGFYFLWGRWGSPLAHHFFLDSSQDTQTTIRSGSIRGLGYKSCILPTTCRARRMATGTRHLLLLRLSHSALVVSALQADKADTFFIRLQLHSVWHRMLANASDISLTLIIGLLEASCHTQCCFSAGRYAVTLSLLSSPFAGRPTARGVTQNSTELYGVATRSAILSSAPQQTTFPPARAACPGRRTEYLALCTSRPPCPCSSMPHLSHRPQTRPLRSTGCSVCVFSYHQSTTRL</sequence>
<proteinExistence type="predicted"/>
<keyword evidence="2" id="KW-1185">Reference proteome</keyword>
<evidence type="ECO:0000313" key="1">
    <source>
        <dbReference type="EMBL" id="ELW68763.1"/>
    </source>
</evidence>
<name>L9L1C0_TUPCH</name>
<protein>
    <submittedName>
        <fullName evidence="1">Uncharacterized protein</fullName>
    </submittedName>
</protein>
<reference evidence="2" key="1">
    <citation type="submission" date="2012-07" db="EMBL/GenBank/DDBJ databases">
        <title>Genome of the Chinese tree shrew, a rising model animal genetically related to primates.</title>
        <authorList>
            <person name="Zhang G."/>
            <person name="Fan Y."/>
            <person name="Yao Y."/>
            <person name="Huang Z."/>
        </authorList>
    </citation>
    <scope>NUCLEOTIDE SEQUENCE [LARGE SCALE GENOMIC DNA]</scope>
</reference>